<sequence length="319" mass="34679">MKNKDFFSSKFVYILVSIFFAIVLFFNANATQLKTSSNNAESAQTQSTTLYDVPIELKYNKDAYFVSGFDASANVYLTSYNLVRLNAEKSPDTRSFHLVADLSKVKEGTVEVPVKVVELAAGVNAQVDPGNISVTVEKKAVKRYDIKPVVSNKQLPDGYKIKNVTIDEPSAKVISGASIITQIDKVQAILPSDVILDNDYSGKVYLQAVDKDGKVLAAKISPTSVNMKVDVDLPNKNVPIVGKITGQKDKSIKDFTFTLGQKTANIAGEQKYISKISSITANIDVTNITKETTVKVPLSANNVTTSPSLIEVTVTPVKK</sequence>
<dbReference type="Gene3D" id="2.170.120.40">
    <property type="entry name" value="YbbR-like domain"/>
    <property type="match status" value="1"/>
</dbReference>
<dbReference type="Proteomes" id="UP000475928">
    <property type="component" value="Unassembled WGS sequence"/>
</dbReference>
<evidence type="ECO:0000313" key="2">
    <source>
        <dbReference type="Proteomes" id="UP000475928"/>
    </source>
</evidence>
<name>A0A6A0B8H5_9LACT</name>
<evidence type="ECO:0000313" key="1">
    <source>
        <dbReference type="EMBL" id="GFH40758.1"/>
    </source>
</evidence>
<dbReference type="PANTHER" id="PTHR37804:SF1">
    <property type="entry name" value="CDAA REGULATORY PROTEIN CDAR"/>
    <property type="match status" value="1"/>
</dbReference>
<reference evidence="1 2" key="1">
    <citation type="submission" date="2020-02" db="EMBL/GenBank/DDBJ databases">
        <title>Draft genome sequence of Lactococcus sp. Hs20B0-1.</title>
        <authorList>
            <person name="Noda S."/>
            <person name="Yuki M."/>
            <person name="Ohkuma M."/>
        </authorList>
    </citation>
    <scope>NUCLEOTIDE SEQUENCE [LARGE SCALE GENOMIC DNA]</scope>
    <source>
        <strain evidence="1 2">Hs20B0-1</strain>
    </source>
</reference>
<evidence type="ECO:0008006" key="3">
    <source>
        <dbReference type="Google" id="ProtNLM"/>
    </source>
</evidence>
<proteinExistence type="predicted"/>
<dbReference type="InterPro" id="IPR012505">
    <property type="entry name" value="YbbR"/>
</dbReference>
<dbReference type="Gene3D" id="2.170.120.30">
    <property type="match status" value="1"/>
</dbReference>
<dbReference type="Pfam" id="PF07949">
    <property type="entry name" value="YbbR"/>
    <property type="match status" value="1"/>
</dbReference>
<accession>A0A6A0B8H5</accession>
<comment type="caution">
    <text evidence="1">The sequence shown here is derived from an EMBL/GenBank/DDBJ whole genome shotgun (WGS) entry which is preliminary data.</text>
</comment>
<protein>
    <recommendedName>
        <fullName evidence="3">Cell surface protein</fullName>
    </recommendedName>
</protein>
<keyword evidence="2" id="KW-1185">Reference proteome</keyword>
<dbReference type="EMBL" id="BLLH01000005">
    <property type="protein sequence ID" value="GFH40758.1"/>
    <property type="molecule type" value="Genomic_DNA"/>
</dbReference>
<dbReference type="InterPro" id="IPR053154">
    <property type="entry name" value="c-di-AMP_regulator"/>
</dbReference>
<organism evidence="1 2">
    <name type="scientific">Pseudolactococcus insecticola</name>
    <dbReference type="NCBI Taxonomy" id="2709158"/>
    <lineage>
        <taxon>Bacteria</taxon>
        <taxon>Bacillati</taxon>
        <taxon>Bacillota</taxon>
        <taxon>Bacilli</taxon>
        <taxon>Lactobacillales</taxon>
        <taxon>Streptococcaceae</taxon>
        <taxon>Pseudolactococcus</taxon>
    </lineage>
</organism>
<gene>
    <name evidence="1" type="ORF">Hs20B_11560</name>
</gene>
<dbReference type="RefSeq" id="WP_172356577.1">
    <property type="nucleotide sequence ID" value="NZ_BLLH01000005.1"/>
</dbReference>
<dbReference type="PANTHER" id="PTHR37804">
    <property type="entry name" value="CDAA REGULATORY PROTEIN CDAR"/>
    <property type="match status" value="1"/>
</dbReference>
<dbReference type="AlphaFoldDB" id="A0A6A0B8H5"/>